<evidence type="ECO:0000313" key="3">
    <source>
        <dbReference type="Ensembl" id="ENSCPBP00000030309.1"/>
    </source>
</evidence>
<dbReference type="SMART" id="SM00431">
    <property type="entry name" value="SCAN"/>
    <property type="match status" value="1"/>
</dbReference>
<dbReference type="InterPro" id="IPR038269">
    <property type="entry name" value="SCAN_sf"/>
</dbReference>
<keyword evidence="4" id="KW-1185">Reference proteome</keyword>
<reference evidence="3" key="2">
    <citation type="submission" date="2025-08" db="UniProtKB">
        <authorList>
            <consortium name="Ensembl"/>
        </authorList>
    </citation>
    <scope>IDENTIFICATION</scope>
</reference>
<feature type="compositionally biased region" description="Basic and acidic residues" evidence="1">
    <location>
        <begin position="8"/>
        <end position="21"/>
    </location>
</feature>
<feature type="domain" description="SCAN box" evidence="2">
    <location>
        <begin position="27"/>
        <end position="101"/>
    </location>
</feature>
<dbReference type="InterPro" id="IPR003309">
    <property type="entry name" value="SCAN_dom"/>
</dbReference>
<reference evidence="3" key="3">
    <citation type="submission" date="2025-09" db="UniProtKB">
        <authorList>
            <consortium name="Ensembl"/>
        </authorList>
    </citation>
    <scope>IDENTIFICATION</scope>
</reference>
<dbReference type="Ensembl" id="ENSCPBT00000035675.1">
    <property type="protein sequence ID" value="ENSCPBP00000030309.1"/>
    <property type="gene ID" value="ENSCPBG00000021331.1"/>
</dbReference>
<dbReference type="GeneTree" id="ENSGT01030000234861"/>
<dbReference type="SUPFAM" id="SSF47353">
    <property type="entry name" value="Retrovirus capsid dimerization domain-like"/>
    <property type="match status" value="1"/>
</dbReference>
<dbReference type="AlphaFoldDB" id="A0A8C3PBH7"/>
<feature type="region of interest" description="Disordered" evidence="1">
    <location>
        <begin position="1"/>
        <end position="23"/>
    </location>
</feature>
<proteinExistence type="predicted"/>
<protein>
    <recommendedName>
        <fullName evidence="2">SCAN box domain-containing protein</fullName>
    </recommendedName>
</protein>
<evidence type="ECO:0000259" key="2">
    <source>
        <dbReference type="PROSITE" id="PS50804"/>
    </source>
</evidence>
<dbReference type="OMA" id="ENELWKM"/>
<sequence>HEEESENELWKMMEQHKKPTDLGRQSRYHGWRYQEDKTPRSQLYDLIHLAQKWLQTESRSLEEILAVLVIDRYMRGLPPDLCAWVSQNEPSTYDEVVTLVERQRTVRELTRPVKEEAPRVKLAAPSPKVRVTGPPGGPRWKKAHQRPQRVGALREKRMVVLDCPNQETGERLGLHTDVMPAGSGDT</sequence>
<reference evidence="3" key="1">
    <citation type="journal article" date="2015" name="Genome Biol. Evol.">
        <title>Physical Mapping and Refinement of the Painted Turtle Genome (Chrysemys picta) Inform Amniote Genome Evolution and Challenge Turtle-Bird Chromosomal Conservation.</title>
        <authorList>
            <person name="Badenhorst D."/>
            <person name="Hillier L.W."/>
            <person name="Literman R."/>
            <person name="Montiel E.E."/>
            <person name="Radhakrishnan S."/>
            <person name="Shen Y."/>
            <person name="Minx P."/>
            <person name="Janes D.E."/>
            <person name="Warren W.C."/>
            <person name="Edwards S.V."/>
            <person name="Valenzuela N."/>
        </authorList>
    </citation>
    <scope>NUCLEOTIDE SEQUENCE [LARGE SCALE GENOMIC DNA]</scope>
</reference>
<dbReference type="Proteomes" id="UP000694380">
    <property type="component" value="Chromosome 2"/>
</dbReference>
<organism evidence="3 4">
    <name type="scientific">Chrysemys picta bellii</name>
    <name type="common">Western painted turtle</name>
    <name type="synonym">Emys bellii</name>
    <dbReference type="NCBI Taxonomy" id="8478"/>
    <lineage>
        <taxon>Eukaryota</taxon>
        <taxon>Metazoa</taxon>
        <taxon>Chordata</taxon>
        <taxon>Craniata</taxon>
        <taxon>Vertebrata</taxon>
        <taxon>Euteleostomi</taxon>
        <taxon>Archelosauria</taxon>
        <taxon>Testudinata</taxon>
        <taxon>Testudines</taxon>
        <taxon>Cryptodira</taxon>
        <taxon>Durocryptodira</taxon>
        <taxon>Testudinoidea</taxon>
        <taxon>Emydidae</taxon>
        <taxon>Chrysemys</taxon>
    </lineage>
</organism>
<evidence type="ECO:0000313" key="4">
    <source>
        <dbReference type="Proteomes" id="UP000694380"/>
    </source>
</evidence>
<name>A0A8C3PBH7_CHRPI</name>
<feature type="region of interest" description="Disordered" evidence="1">
    <location>
        <begin position="117"/>
        <end position="151"/>
    </location>
</feature>
<accession>A0A8C3PBH7</accession>
<evidence type="ECO:0000256" key="1">
    <source>
        <dbReference type="SAM" id="MobiDB-lite"/>
    </source>
</evidence>
<dbReference type="Pfam" id="PF02023">
    <property type="entry name" value="SCAN"/>
    <property type="match status" value="1"/>
</dbReference>
<dbReference type="PROSITE" id="PS50804">
    <property type="entry name" value="SCAN_BOX"/>
    <property type="match status" value="1"/>
</dbReference>
<dbReference type="Gene3D" id="1.10.4020.10">
    <property type="entry name" value="DNA breaking-rejoining enzymes"/>
    <property type="match status" value="1"/>
</dbReference>